<sequence>VDVPDVGPIEWPKLTLVLSKMLYEKQDSSSGDEQIVEKIKIWLKKAISEAGYNEDVKSKLQALLNSILLGVTGKLEKCPNGYVEIGTQCFLMTIEKVTWDTAKTRCEENSLQLASLKDPNALRDYVINNFPKSSFWVGGRYYKNP</sequence>
<dbReference type="EMBL" id="CAXKWB010000645">
    <property type="protein sequence ID" value="CAL4061512.1"/>
    <property type="molecule type" value="Genomic_DNA"/>
</dbReference>
<reference evidence="1 2" key="1">
    <citation type="submission" date="2024-05" db="EMBL/GenBank/DDBJ databases">
        <authorList>
            <person name="Wallberg A."/>
        </authorList>
    </citation>
    <scope>NUCLEOTIDE SEQUENCE [LARGE SCALE GENOMIC DNA]</scope>
</reference>
<evidence type="ECO:0000313" key="1">
    <source>
        <dbReference type="EMBL" id="CAL4061512.1"/>
    </source>
</evidence>
<keyword evidence="2" id="KW-1185">Reference proteome</keyword>
<proteinExistence type="predicted"/>
<evidence type="ECO:0008006" key="3">
    <source>
        <dbReference type="Google" id="ProtNLM"/>
    </source>
</evidence>
<comment type="caution">
    <text evidence="1">The sequence shown here is derived from an EMBL/GenBank/DDBJ whole genome shotgun (WGS) entry which is preliminary data.</text>
</comment>
<dbReference type="Gene3D" id="3.10.100.10">
    <property type="entry name" value="Mannose-Binding Protein A, subunit A"/>
    <property type="match status" value="1"/>
</dbReference>
<dbReference type="InterPro" id="IPR016187">
    <property type="entry name" value="CTDL_fold"/>
</dbReference>
<name>A0AAV2PNW2_MEGNR</name>
<accession>A0AAV2PNW2</accession>
<dbReference type="AlphaFoldDB" id="A0AAV2PNW2"/>
<feature type="non-terminal residue" evidence="1">
    <location>
        <position position="1"/>
    </location>
</feature>
<dbReference type="Proteomes" id="UP001497623">
    <property type="component" value="Unassembled WGS sequence"/>
</dbReference>
<organism evidence="1 2">
    <name type="scientific">Meganyctiphanes norvegica</name>
    <name type="common">Northern krill</name>
    <name type="synonym">Thysanopoda norvegica</name>
    <dbReference type="NCBI Taxonomy" id="48144"/>
    <lineage>
        <taxon>Eukaryota</taxon>
        <taxon>Metazoa</taxon>
        <taxon>Ecdysozoa</taxon>
        <taxon>Arthropoda</taxon>
        <taxon>Crustacea</taxon>
        <taxon>Multicrustacea</taxon>
        <taxon>Malacostraca</taxon>
        <taxon>Eumalacostraca</taxon>
        <taxon>Eucarida</taxon>
        <taxon>Euphausiacea</taxon>
        <taxon>Euphausiidae</taxon>
        <taxon>Meganyctiphanes</taxon>
    </lineage>
</organism>
<dbReference type="SUPFAM" id="SSF56436">
    <property type="entry name" value="C-type lectin-like"/>
    <property type="match status" value="1"/>
</dbReference>
<evidence type="ECO:0000313" key="2">
    <source>
        <dbReference type="Proteomes" id="UP001497623"/>
    </source>
</evidence>
<gene>
    <name evidence="1" type="ORF">MNOR_LOCUS2189</name>
</gene>
<dbReference type="InterPro" id="IPR016186">
    <property type="entry name" value="C-type_lectin-like/link_sf"/>
</dbReference>
<dbReference type="CDD" id="cd00037">
    <property type="entry name" value="CLECT"/>
    <property type="match status" value="1"/>
</dbReference>
<feature type="non-terminal residue" evidence="1">
    <location>
        <position position="145"/>
    </location>
</feature>
<protein>
    <recommendedName>
        <fullName evidence="3">C-type lectin domain-containing protein</fullName>
    </recommendedName>
</protein>